<dbReference type="RefSeq" id="WP_154541898.1">
    <property type="nucleotide sequence ID" value="NZ_VUND01000002.1"/>
</dbReference>
<dbReference type="Gene3D" id="2.60.40.1140">
    <property type="entry name" value="Collagen-binding surface protein Cna, B-type domain"/>
    <property type="match status" value="1"/>
</dbReference>
<feature type="transmembrane region" description="Helical" evidence="2">
    <location>
        <begin position="305"/>
        <end position="324"/>
    </location>
</feature>
<dbReference type="EMBL" id="VUND01000002">
    <property type="protein sequence ID" value="MST61016.1"/>
    <property type="molecule type" value="Genomic_DNA"/>
</dbReference>
<feature type="domain" description="CNA-B" evidence="4">
    <location>
        <begin position="189"/>
        <end position="253"/>
    </location>
</feature>
<feature type="signal peptide" evidence="3">
    <location>
        <begin position="1"/>
        <end position="30"/>
    </location>
</feature>
<evidence type="ECO:0000259" key="4">
    <source>
        <dbReference type="Pfam" id="PF05738"/>
    </source>
</evidence>
<organism evidence="5 6">
    <name type="scientific">Parafannyhessea umbonata</name>
    <dbReference type="NCBI Taxonomy" id="604330"/>
    <lineage>
        <taxon>Bacteria</taxon>
        <taxon>Bacillati</taxon>
        <taxon>Actinomycetota</taxon>
        <taxon>Coriobacteriia</taxon>
        <taxon>Coriobacteriales</taxon>
        <taxon>Atopobiaceae</taxon>
        <taxon>Parafannyhessea</taxon>
    </lineage>
</organism>
<keyword evidence="3" id="KW-0732">Signal</keyword>
<evidence type="ECO:0000256" key="1">
    <source>
        <dbReference type="SAM" id="MobiDB-lite"/>
    </source>
</evidence>
<dbReference type="GO" id="GO:0005975">
    <property type="term" value="P:carbohydrate metabolic process"/>
    <property type="evidence" value="ECO:0007669"/>
    <property type="project" value="UniProtKB-ARBA"/>
</dbReference>
<dbReference type="Pfam" id="PF05738">
    <property type="entry name" value="Cna_B"/>
    <property type="match status" value="1"/>
</dbReference>
<accession>A0A6N7X8R9</accession>
<evidence type="ECO:0000313" key="6">
    <source>
        <dbReference type="Proteomes" id="UP000434342"/>
    </source>
</evidence>
<protein>
    <submittedName>
        <fullName evidence="5">Cna B-type domain-containing protein</fullName>
    </submittedName>
</protein>
<keyword evidence="2" id="KW-0812">Transmembrane</keyword>
<dbReference type="InterPro" id="IPR013783">
    <property type="entry name" value="Ig-like_fold"/>
</dbReference>
<feature type="compositionally biased region" description="Gly residues" evidence="1">
    <location>
        <begin position="279"/>
        <end position="292"/>
    </location>
</feature>
<reference evidence="5 6" key="1">
    <citation type="submission" date="2019-08" db="EMBL/GenBank/DDBJ databases">
        <title>In-depth cultivation of the pig gut microbiome towards novel bacterial diversity and tailored functional studies.</title>
        <authorList>
            <person name="Wylensek D."/>
            <person name="Hitch T.C.A."/>
            <person name="Clavel T."/>
        </authorList>
    </citation>
    <scope>NUCLEOTIDE SEQUENCE [LARGE SCALE GENOMIC DNA]</scope>
    <source>
        <strain evidence="5 6">WB01_CNA04</strain>
    </source>
</reference>
<keyword evidence="2" id="KW-0472">Membrane</keyword>
<keyword evidence="2" id="KW-1133">Transmembrane helix</keyword>
<proteinExistence type="predicted"/>
<gene>
    <name evidence="5" type="ORF">FYJ69_08945</name>
</gene>
<dbReference type="CDD" id="cd00222">
    <property type="entry name" value="CollagenBindB"/>
    <property type="match status" value="1"/>
</dbReference>
<dbReference type="SUPFAM" id="SSF49478">
    <property type="entry name" value="Cna protein B-type domain"/>
    <property type="match status" value="1"/>
</dbReference>
<feature type="chain" id="PRO_5026837157" evidence="3">
    <location>
        <begin position="31"/>
        <end position="332"/>
    </location>
</feature>
<dbReference type="InterPro" id="IPR008454">
    <property type="entry name" value="Collagen-bd_Cna-like_B-typ_dom"/>
</dbReference>
<name>A0A6N7X8R9_9ACTN</name>
<evidence type="ECO:0000256" key="3">
    <source>
        <dbReference type="SAM" id="SignalP"/>
    </source>
</evidence>
<dbReference type="Gene3D" id="2.60.40.10">
    <property type="entry name" value="Immunoglobulins"/>
    <property type="match status" value="1"/>
</dbReference>
<comment type="caution">
    <text evidence="5">The sequence shown here is derived from an EMBL/GenBank/DDBJ whole genome shotgun (WGS) entry which is preliminary data.</text>
</comment>
<dbReference type="AlphaFoldDB" id="A0A6N7X8R9"/>
<evidence type="ECO:0000256" key="2">
    <source>
        <dbReference type="SAM" id="Phobius"/>
    </source>
</evidence>
<dbReference type="Proteomes" id="UP000434342">
    <property type="component" value="Unassembled WGS sequence"/>
</dbReference>
<sequence>MARALGRAAAAVTLAVAVAALVAAPVAAHAAERVPAGTTCNLTVQKCPADGQTFHLYRVARMQADGSLVAEDALSQAVADTGVDPAAFGEKTDAQELARAAASYAGYVAADPAAFQKADAKAAGGAARFDALDPGMYLLVADAAVMGGNTYTARPNLVVVPRLDGWTYQTDCKVDAKFEVTPARTYHNRVTKLWRGDAASTRPASVTVAIYNGTKLYKQVKLDASNGWTFAWDGEGTWSVRELGVPAGYTCSLNQAQTTPKSADAGVNFQLTNSKPTTPGGGSHSGGSGAKGGSAVTKTGDPNSVALPAALMCAGAALALAGLWSRRREDAR</sequence>
<feature type="region of interest" description="Disordered" evidence="1">
    <location>
        <begin position="267"/>
        <end position="297"/>
    </location>
</feature>
<evidence type="ECO:0000313" key="5">
    <source>
        <dbReference type="EMBL" id="MST61016.1"/>
    </source>
</evidence>